<protein>
    <submittedName>
        <fullName evidence="3">Uncharacterized protein</fullName>
    </submittedName>
</protein>
<feature type="compositionally biased region" description="Low complexity" evidence="1">
    <location>
        <begin position="72"/>
        <end position="99"/>
    </location>
</feature>
<feature type="compositionally biased region" description="Low complexity" evidence="1">
    <location>
        <begin position="494"/>
        <end position="503"/>
    </location>
</feature>
<sequence>MTHSGQGDEQRPPAARPAHEGVVLPADGSEPLIPGTQGAQATPAGGQPWGAPWGPQQPGGQQPPAAPGHGGQQQPPAAYGYPAPGAPDAPAAPGYGYPAPAGPGGYGAYGDHGTGAPAGTGGYGYPAPAQAGGYGEQPPAVSGYGAPQQPQAGAGYGAPQGLPAESGYDGRQQPGHGYPGGPAPQGHGHPGAALPPQQTAPGGAYEDRTRMLPPQGGYPVPGGQVPGGSADATQYIAPVPGGQAPGGSADATQYIAPVPGGQVPGGSADATQYIAPVPGGQVPGGSADATQYIAPVPGGQVPGGSADATQYIAPVPGGPGPGALPPEAPAESTTFLGTGPLGQGGAPAGGVPGGDADATQYIAPVPPEPAAAPFGIRPGAPGDRQPPAEFDSLFRSDAPPSHGGVADSTQQMPRFAGQGPGRPGADAPHGGFQEPGRPHSSYDDEPPARRRSLVPVVAALVVGCAVLGLGVSAVVFGGGDDKKSETPDKNVAGTSAAPTPSASEEPENPAKPQAEALDKLLADSNDSRAAVIRSVENIKTCKNLDAAVKDLKDAAAQRRSLVTRLGELELDKLPKHAELNSALKKAWQASASADDHYAAWAQQAKSKKVCKDGKARSTSHTAQGNKASGDATRAKNQAAGMWNAIARDHGLTERRSEQL</sequence>
<dbReference type="Proteomes" id="UP000664109">
    <property type="component" value="Unassembled WGS sequence"/>
</dbReference>
<feature type="compositionally biased region" description="Gly residues" evidence="1">
    <location>
        <begin position="339"/>
        <end position="353"/>
    </location>
</feature>
<evidence type="ECO:0000313" key="4">
    <source>
        <dbReference type="Proteomes" id="UP000664109"/>
    </source>
</evidence>
<feature type="compositionally biased region" description="Low complexity" evidence="1">
    <location>
        <begin position="34"/>
        <end position="63"/>
    </location>
</feature>
<accession>A0ABS2UUH6</accession>
<keyword evidence="4" id="KW-1185">Reference proteome</keyword>
<reference evidence="3 4" key="1">
    <citation type="journal article" date="2016" name="Arch. Microbiol.">
        <title>Streptomyces zhihengii sp. nov., isolated from rhizospheric soil of Psammosilene tunicoides.</title>
        <authorList>
            <person name="Huang M.J."/>
            <person name="Fei J.J."/>
            <person name="Salam N."/>
            <person name="Kim C.J."/>
            <person name="Hozzein W.N."/>
            <person name="Xiao M."/>
            <person name="Huang H.Q."/>
            <person name="Li W.J."/>
        </authorList>
    </citation>
    <scope>NUCLEOTIDE SEQUENCE [LARGE SCALE GENOMIC DNA]</scope>
    <source>
        <strain evidence="3 4">YIM T102</strain>
    </source>
</reference>
<proteinExistence type="predicted"/>
<keyword evidence="2" id="KW-0472">Membrane</keyword>
<name>A0ABS2UUH6_9ACTN</name>
<gene>
    <name evidence="3" type="ORF">JE024_19785</name>
</gene>
<organism evidence="3 4">
    <name type="scientific">Streptomyces zhihengii</name>
    <dbReference type="NCBI Taxonomy" id="1818004"/>
    <lineage>
        <taxon>Bacteria</taxon>
        <taxon>Bacillati</taxon>
        <taxon>Actinomycetota</taxon>
        <taxon>Actinomycetes</taxon>
        <taxon>Kitasatosporales</taxon>
        <taxon>Streptomycetaceae</taxon>
        <taxon>Streptomyces</taxon>
    </lineage>
</organism>
<evidence type="ECO:0000256" key="2">
    <source>
        <dbReference type="SAM" id="Phobius"/>
    </source>
</evidence>
<feature type="compositionally biased region" description="Basic and acidic residues" evidence="1">
    <location>
        <begin position="646"/>
        <end position="659"/>
    </location>
</feature>
<keyword evidence="2" id="KW-1133">Transmembrane helix</keyword>
<feature type="transmembrane region" description="Helical" evidence="2">
    <location>
        <begin position="453"/>
        <end position="476"/>
    </location>
</feature>
<feature type="compositionally biased region" description="Basic and acidic residues" evidence="1">
    <location>
        <begin position="1"/>
        <end position="11"/>
    </location>
</feature>
<feature type="region of interest" description="Disordered" evidence="1">
    <location>
        <begin position="597"/>
        <end position="659"/>
    </location>
</feature>
<evidence type="ECO:0000313" key="3">
    <source>
        <dbReference type="EMBL" id="MBM9620938.1"/>
    </source>
</evidence>
<feature type="compositionally biased region" description="Basic and acidic residues" evidence="1">
    <location>
        <begin position="436"/>
        <end position="448"/>
    </location>
</feature>
<feature type="compositionally biased region" description="Low complexity" evidence="1">
    <location>
        <begin position="125"/>
        <end position="164"/>
    </location>
</feature>
<evidence type="ECO:0000256" key="1">
    <source>
        <dbReference type="SAM" id="MobiDB-lite"/>
    </source>
</evidence>
<dbReference type="RefSeq" id="WP_205374854.1">
    <property type="nucleotide sequence ID" value="NZ_JAFEJA010000001.1"/>
</dbReference>
<feature type="compositionally biased region" description="Polar residues" evidence="1">
    <location>
        <begin position="616"/>
        <end position="626"/>
    </location>
</feature>
<comment type="caution">
    <text evidence="3">The sequence shown here is derived from an EMBL/GenBank/DDBJ whole genome shotgun (WGS) entry which is preliminary data.</text>
</comment>
<feature type="compositionally biased region" description="Basic and acidic residues" evidence="1">
    <location>
        <begin position="479"/>
        <end position="488"/>
    </location>
</feature>
<feature type="compositionally biased region" description="Low complexity" evidence="1">
    <location>
        <begin position="213"/>
        <end position="223"/>
    </location>
</feature>
<feature type="compositionally biased region" description="Pro residues" evidence="1">
    <location>
        <begin position="316"/>
        <end position="328"/>
    </location>
</feature>
<feature type="region of interest" description="Disordered" evidence="1">
    <location>
        <begin position="477"/>
        <end position="522"/>
    </location>
</feature>
<dbReference type="EMBL" id="JAFEJA010000001">
    <property type="protein sequence ID" value="MBM9620938.1"/>
    <property type="molecule type" value="Genomic_DNA"/>
</dbReference>
<feature type="compositionally biased region" description="Low complexity" evidence="1">
    <location>
        <begin position="184"/>
        <end position="197"/>
    </location>
</feature>
<feature type="region of interest" description="Disordered" evidence="1">
    <location>
        <begin position="1"/>
        <end position="449"/>
    </location>
</feature>
<feature type="compositionally biased region" description="Gly residues" evidence="1">
    <location>
        <begin position="102"/>
        <end position="124"/>
    </location>
</feature>
<keyword evidence="2" id="KW-0812">Transmembrane</keyword>